<dbReference type="GO" id="GO:0035556">
    <property type="term" value="P:intracellular signal transduction"/>
    <property type="evidence" value="ECO:0007669"/>
    <property type="project" value="TreeGrafter"/>
</dbReference>
<keyword evidence="5" id="KW-1185">Reference proteome</keyword>
<evidence type="ECO:0000256" key="2">
    <source>
        <dbReference type="ARBA" id="ARBA00022840"/>
    </source>
</evidence>
<dbReference type="GO" id="GO:0004674">
    <property type="term" value="F:protein serine/threonine kinase activity"/>
    <property type="evidence" value="ECO:0007669"/>
    <property type="project" value="TreeGrafter"/>
</dbReference>
<name>A0A8H7CYA9_9AGAR</name>
<dbReference type="Pfam" id="PF00069">
    <property type="entry name" value="Pkinase"/>
    <property type="match status" value="1"/>
</dbReference>
<sequence>MTKLSRGEFPMNIAGLTSLLPEEQIWAHYQPYLEARGYMLRLRYRPDWVPEAIRLGKDPFDCEDSIPGEGKVLDATRISDGTQVVLKIVELLSADVTISSFLANEQGAQKHTISLLEWIPIDDTWGWMVMPRMRGCYDLPLFRTVREFNEFLLQVLEGLVFLHSKNIAHRDICTQNIVMDASRIIPGGFHFVLPLTSNGLDFLKIYTGDESEPHYMKTRTEAGPTKYYYIDFGLSVRFPSFEARTLVTGNYGRLRKHVPEISDTVPYDPFKVDVRLVGEMLRFEFLEHYLGLDFVIPFMKELRRHSPANRPDAAMALGLFRQLVSRMSDKDLDRPVRFCPSVIRQTRKQFILSLKTFDFRWR</sequence>
<feature type="domain" description="Protein kinase" evidence="3">
    <location>
        <begin position="1"/>
        <end position="362"/>
    </location>
</feature>
<dbReference type="Proteomes" id="UP000620124">
    <property type="component" value="Unassembled WGS sequence"/>
</dbReference>
<dbReference type="GO" id="GO:0005524">
    <property type="term" value="F:ATP binding"/>
    <property type="evidence" value="ECO:0007669"/>
    <property type="project" value="UniProtKB-KW"/>
</dbReference>
<dbReference type="PANTHER" id="PTHR24346:SF30">
    <property type="entry name" value="MATERNAL EMBRYONIC LEUCINE ZIPPER KINASE"/>
    <property type="match status" value="1"/>
</dbReference>
<dbReference type="Gene3D" id="1.10.510.10">
    <property type="entry name" value="Transferase(Phosphotransferase) domain 1"/>
    <property type="match status" value="1"/>
</dbReference>
<dbReference type="PROSITE" id="PS50011">
    <property type="entry name" value="PROTEIN_KINASE_DOM"/>
    <property type="match status" value="1"/>
</dbReference>
<dbReference type="OrthoDB" id="5987198at2759"/>
<evidence type="ECO:0000259" key="3">
    <source>
        <dbReference type="PROSITE" id="PS50011"/>
    </source>
</evidence>
<dbReference type="SUPFAM" id="SSF56112">
    <property type="entry name" value="Protein kinase-like (PK-like)"/>
    <property type="match status" value="1"/>
</dbReference>
<dbReference type="SMART" id="SM00220">
    <property type="entry name" value="S_TKc"/>
    <property type="match status" value="1"/>
</dbReference>
<dbReference type="PANTHER" id="PTHR24346">
    <property type="entry name" value="MAP/MICROTUBULE AFFINITY-REGULATING KINASE"/>
    <property type="match status" value="1"/>
</dbReference>
<dbReference type="InterPro" id="IPR000719">
    <property type="entry name" value="Prot_kinase_dom"/>
</dbReference>
<dbReference type="InterPro" id="IPR011009">
    <property type="entry name" value="Kinase-like_dom_sf"/>
</dbReference>
<keyword evidence="1" id="KW-0547">Nucleotide-binding</keyword>
<dbReference type="EMBL" id="JACAZI010000009">
    <property type="protein sequence ID" value="KAF7352406.1"/>
    <property type="molecule type" value="Genomic_DNA"/>
</dbReference>
<evidence type="ECO:0000256" key="1">
    <source>
        <dbReference type="ARBA" id="ARBA00022741"/>
    </source>
</evidence>
<accession>A0A8H7CYA9</accession>
<keyword evidence="2" id="KW-0067">ATP-binding</keyword>
<organism evidence="4 5">
    <name type="scientific">Mycena venus</name>
    <dbReference type="NCBI Taxonomy" id="2733690"/>
    <lineage>
        <taxon>Eukaryota</taxon>
        <taxon>Fungi</taxon>
        <taxon>Dikarya</taxon>
        <taxon>Basidiomycota</taxon>
        <taxon>Agaricomycotina</taxon>
        <taxon>Agaricomycetes</taxon>
        <taxon>Agaricomycetidae</taxon>
        <taxon>Agaricales</taxon>
        <taxon>Marasmiineae</taxon>
        <taxon>Mycenaceae</taxon>
        <taxon>Mycena</taxon>
    </lineage>
</organism>
<dbReference type="GO" id="GO:0005737">
    <property type="term" value="C:cytoplasm"/>
    <property type="evidence" value="ECO:0007669"/>
    <property type="project" value="TreeGrafter"/>
</dbReference>
<gene>
    <name evidence="4" type="ORF">MVEN_01205000</name>
</gene>
<comment type="caution">
    <text evidence="4">The sequence shown here is derived from an EMBL/GenBank/DDBJ whole genome shotgun (WGS) entry which is preliminary data.</text>
</comment>
<dbReference type="AlphaFoldDB" id="A0A8H7CYA9"/>
<evidence type="ECO:0000313" key="5">
    <source>
        <dbReference type="Proteomes" id="UP000620124"/>
    </source>
</evidence>
<protein>
    <recommendedName>
        <fullName evidence="3">Protein kinase domain-containing protein</fullName>
    </recommendedName>
</protein>
<reference evidence="4" key="1">
    <citation type="submission" date="2020-05" db="EMBL/GenBank/DDBJ databases">
        <title>Mycena genomes resolve the evolution of fungal bioluminescence.</title>
        <authorList>
            <person name="Tsai I.J."/>
        </authorList>
    </citation>
    <scope>NUCLEOTIDE SEQUENCE</scope>
    <source>
        <strain evidence="4">CCC161011</strain>
    </source>
</reference>
<evidence type="ECO:0000313" key="4">
    <source>
        <dbReference type="EMBL" id="KAF7352406.1"/>
    </source>
</evidence>
<proteinExistence type="predicted"/>